<evidence type="ECO:0000313" key="1">
    <source>
        <dbReference type="EMBL" id="SNS26709.1"/>
    </source>
</evidence>
<accession>A0A239D3B1</accession>
<sequence>MSGSPRSSPAHGGARVDLLVYSGRPNPTFDLTPAEAEELARRLDRLPPGPQPGDAPGLGYGGLVVSFAPAAGRPRSVTVRAGVKVETAGAVTGRTDTEDVEGWLLGLARRRGHAALLDALGLQGPP</sequence>
<dbReference type="RefSeq" id="WP_089403694.1">
    <property type="nucleotide sequence ID" value="NZ_FZOH01000003.1"/>
</dbReference>
<dbReference type="EMBL" id="FZOH01000003">
    <property type="protein sequence ID" value="SNS26709.1"/>
    <property type="molecule type" value="Genomic_DNA"/>
</dbReference>
<evidence type="ECO:0000313" key="2">
    <source>
        <dbReference type="Proteomes" id="UP000198386"/>
    </source>
</evidence>
<organism evidence="1 2">
    <name type="scientific">Geodermatophilus saharensis</name>
    <dbReference type="NCBI Taxonomy" id="1137994"/>
    <lineage>
        <taxon>Bacteria</taxon>
        <taxon>Bacillati</taxon>
        <taxon>Actinomycetota</taxon>
        <taxon>Actinomycetes</taxon>
        <taxon>Geodermatophilales</taxon>
        <taxon>Geodermatophilaceae</taxon>
        <taxon>Geodermatophilus</taxon>
    </lineage>
</organism>
<gene>
    <name evidence="1" type="ORF">SAMN04488107_1967</name>
</gene>
<protein>
    <submittedName>
        <fullName evidence="1">Uncharacterized protein</fullName>
    </submittedName>
</protein>
<proteinExistence type="predicted"/>
<keyword evidence="2" id="KW-1185">Reference proteome</keyword>
<dbReference type="AlphaFoldDB" id="A0A239D3B1"/>
<dbReference type="Proteomes" id="UP000198386">
    <property type="component" value="Unassembled WGS sequence"/>
</dbReference>
<reference evidence="2" key="1">
    <citation type="submission" date="2017-06" db="EMBL/GenBank/DDBJ databases">
        <authorList>
            <person name="Varghese N."/>
            <person name="Submissions S."/>
        </authorList>
    </citation>
    <scope>NUCLEOTIDE SEQUENCE [LARGE SCALE GENOMIC DNA]</scope>
    <source>
        <strain evidence="2">DSM 45423</strain>
    </source>
</reference>
<name>A0A239D3B1_9ACTN</name>
<dbReference type="OrthoDB" id="9553571at2"/>